<dbReference type="GO" id="GO:0005829">
    <property type="term" value="C:cytosol"/>
    <property type="evidence" value="ECO:0007669"/>
    <property type="project" value="TreeGrafter"/>
</dbReference>
<keyword evidence="5" id="KW-0067">ATP-binding</keyword>
<dbReference type="InterPro" id="IPR022673">
    <property type="entry name" value="Hexokinase_C"/>
</dbReference>
<dbReference type="SUPFAM" id="SSF53067">
    <property type="entry name" value="Actin-like ATPase domain"/>
    <property type="match status" value="1"/>
</dbReference>
<dbReference type="GO" id="GO:0008865">
    <property type="term" value="F:fructokinase activity"/>
    <property type="evidence" value="ECO:0007669"/>
    <property type="project" value="TreeGrafter"/>
</dbReference>
<dbReference type="GO" id="GO:0005524">
    <property type="term" value="F:ATP binding"/>
    <property type="evidence" value="ECO:0007669"/>
    <property type="project" value="UniProtKB-UniRule"/>
</dbReference>
<dbReference type="InterPro" id="IPR043129">
    <property type="entry name" value="ATPase_NBD"/>
</dbReference>
<keyword evidence="8" id="KW-1185">Reference proteome</keyword>
<dbReference type="PROSITE" id="PS51748">
    <property type="entry name" value="HEXOKINASE_2"/>
    <property type="match status" value="1"/>
</dbReference>
<organism evidence="7 8">
    <name type="scientific">Rickenella mellea</name>
    <dbReference type="NCBI Taxonomy" id="50990"/>
    <lineage>
        <taxon>Eukaryota</taxon>
        <taxon>Fungi</taxon>
        <taxon>Dikarya</taxon>
        <taxon>Basidiomycota</taxon>
        <taxon>Agaricomycotina</taxon>
        <taxon>Agaricomycetes</taxon>
        <taxon>Hymenochaetales</taxon>
        <taxon>Rickenellaceae</taxon>
        <taxon>Rickenella</taxon>
    </lineage>
</organism>
<evidence type="ECO:0000256" key="5">
    <source>
        <dbReference type="RuleBase" id="RU362007"/>
    </source>
</evidence>
<dbReference type="Gene3D" id="3.40.367.20">
    <property type="match status" value="1"/>
</dbReference>
<evidence type="ECO:0000256" key="1">
    <source>
        <dbReference type="ARBA" id="ARBA00004888"/>
    </source>
</evidence>
<gene>
    <name evidence="7" type="ORF">BD410DRAFT_444401</name>
</gene>
<dbReference type="GO" id="GO:0019158">
    <property type="term" value="F:mannokinase activity"/>
    <property type="evidence" value="ECO:0007669"/>
    <property type="project" value="TreeGrafter"/>
</dbReference>
<dbReference type="PANTHER" id="PTHR19443">
    <property type="entry name" value="HEXOKINASE"/>
    <property type="match status" value="1"/>
</dbReference>
<dbReference type="GO" id="GO:0005739">
    <property type="term" value="C:mitochondrion"/>
    <property type="evidence" value="ECO:0007669"/>
    <property type="project" value="TreeGrafter"/>
</dbReference>
<dbReference type="GO" id="GO:0005536">
    <property type="term" value="F:D-glucose binding"/>
    <property type="evidence" value="ECO:0007669"/>
    <property type="project" value="InterPro"/>
</dbReference>
<evidence type="ECO:0000259" key="6">
    <source>
        <dbReference type="Pfam" id="PF03727"/>
    </source>
</evidence>
<keyword evidence="5" id="KW-0808">Transferase</keyword>
<accession>A0A4Y7PXG8</accession>
<evidence type="ECO:0000313" key="8">
    <source>
        <dbReference type="Proteomes" id="UP000294933"/>
    </source>
</evidence>
<comment type="catalytic activity">
    <reaction evidence="4">
        <text>a D-hexose + ATP = a D-hexose 6-phosphate + ADP + H(+)</text>
        <dbReference type="Rhea" id="RHEA:22740"/>
        <dbReference type="ChEBI" id="CHEBI:4194"/>
        <dbReference type="ChEBI" id="CHEBI:15378"/>
        <dbReference type="ChEBI" id="CHEBI:30616"/>
        <dbReference type="ChEBI" id="CHEBI:229467"/>
        <dbReference type="ChEBI" id="CHEBI:456216"/>
        <dbReference type="EC" id="2.7.1.1"/>
    </reaction>
    <physiologicalReaction direction="left-to-right" evidence="4">
        <dbReference type="Rhea" id="RHEA:22741"/>
    </physiologicalReaction>
</comment>
<dbReference type="PRINTS" id="PR00475">
    <property type="entry name" value="HEXOKINASE"/>
</dbReference>
<sequence length="158" mass="17932">MALRARNIHLDDVLTTERPCIAWREFSESRPPRWQKLISGRYLGEILRLIICELTDKGVLFLGQNTYKIEKAYSFDTAFLSLMESDRREELLMIISIFTHFFALGATLAERQFFRALARLVGRRAPRLSACGITAIVGKMRYLEEGSVGGADGSLSNK</sequence>
<evidence type="ECO:0000256" key="2">
    <source>
        <dbReference type="ARBA" id="ARBA00005028"/>
    </source>
</evidence>
<dbReference type="AlphaFoldDB" id="A0A4Y7PXG8"/>
<feature type="domain" description="Hexokinase C-terminal" evidence="6">
    <location>
        <begin position="35"/>
        <end position="157"/>
    </location>
</feature>
<comment type="pathway">
    <text evidence="2">Carbohydrate metabolism; hexose metabolism.</text>
</comment>
<evidence type="ECO:0000256" key="4">
    <source>
        <dbReference type="ARBA" id="ARBA00044613"/>
    </source>
</evidence>
<dbReference type="OrthoDB" id="419537at2759"/>
<comment type="similarity">
    <text evidence="5">Belongs to the hexokinase family.</text>
</comment>
<dbReference type="PANTHER" id="PTHR19443:SF16">
    <property type="entry name" value="HEXOKINASE TYPE 1-RELATED"/>
    <property type="match status" value="1"/>
</dbReference>
<keyword evidence="5" id="KW-0418">Kinase</keyword>
<keyword evidence="5" id="KW-0547">Nucleotide-binding</keyword>
<name>A0A4Y7PXG8_9AGAM</name>
<dbReference type="STRING" id="50990.A0A4Y7PXG8"/>
<dbReference type="EC" id="2.7.1.-" evidence="5"/>
<dbReference type="Pfam" id="PF03727">
    <property type="entry name" value="Hexokinase_2"/>
    <property type="match status" value="1"/>
</dbReference>
<keyword evidence="3 5" id="KW-0324">Glycolysis</keyword>
<dbReference type="GO" id="GO:0001678">
    <property type="term" value="P:intracellular glucose homeostasis"/>
    <property type="evidence" value="ECO:0007669"/>
    <property type="project" value="InterPro"/>
</dbReference>
<evidence type="ECO:0000256" key="3">
    <source>
        <dbReference type="ARBA" id="ARBA00023152"/>
    </source>
</evidence>
<dbReference type="InterPro" id="IPR001312">
    <property type="entry name" value="Hexokinase"/>
</dbReference>
<proteinExistence type="inferred from homology"/>
<dbReference type="Proteomes" id="UP000294933">
    <property type="component" value="Unassembled WGS sequence"/>
</dbReference>
<dbReference type="GO" id="GO:0006013">
    <property type="term" value="P:mannose metabolic process"/>
    <property type="evidence" value="ECO:0007669"/>
    <property type="project" value="TreeGrafter"/>
</dbReference>
<dbReference type="EMBL" id="ML170198">
    <property type="protein sequence ID" value="TDL19299.1"/>
    <property type="molecule type" value="Genomic_DNA"/>
</dbReference>
<protein>
    <recommendedName>
        <fullName evidence="5">Phosphotransferase</fullName>
        <ecNumber evidence="5">2.7.1.-</ecNumber>
    </recommendedName>
</protein>
<comment type="pathway">
    <text evidence="1">Carbohydrate degradation; glycolysis; D-glyceraldehyde 3-phosphate and glycerone phosphate from D-glucose: step 1/4.</text>
</comment>
<dbReference type="VEuPathDB" id="FungiDB:BD410DRAFT_444401"/>
<dbReference type="GO" id="GO:0004340">
    <property type="term" value="F:glucokinase activity"/>
    <property type="evidence" value="ECO:0007669"/>
    <property type="project" value="TreeGrafter"/>
</dbReference>
<evidence type="ECO:0000313" key="7">
    <source>
        <dbReference type="EMBL" id="TDL19299.1"/>
    </source>
</evidence>
<dbReference type="GO" id="GO:0006096">
    <property type="term" value="P:glycolytic process"/>
    <property type="evidence" value="ECO:0007669"/>
    <property type="project" value="UniProtKB-KW"/>
</dbReference>
<dbReference type="GO" id="GO:0006006">
    <property type="term" value="P:glucose metabolic process"/>
    <property type="evidence" value="ECO:0007669"/>
    <property type="project" value="TreeGrafter"/>
</dbReference>
<reference evidence="7 8" key="1">
    <citation type="submission" date="2018-06" db="EMBL/GenBank/DDBJ databases">
        <title>A transcriptomic atlas of mushroom development highlights an independent origin of complex multicellularity.</title>
        <authorList>
            <consortium name="DOE Joint Genome Institute"/>
            <person name="Krizsan K."/>
            <person name="Almasi E."/>
            <person name="Merenyi Z."/>
            <person name="Sahu N."/>
            <person name="Viragh M."/>
            <person name="Koszo T."/>
            <person name="Mondo S."/>
            <person name="Kiss B."/>
            <person name="Balint B."/>
            <person name="Kues U."/>
            <person name="Barry K."/>
            <person name="Hegedus J.C."/>
            <person name="Henrissat B."/>
            <person name="Johnson J."/>
            <person name="Lipzen A."/>
            <person name="Ohm R."/>
            <person name="Nagy I."/>
            <person name="Pangilinan J."/>
            <person name="Yan J."/>
            <person name="Xiong Y."/>
            <person name="Grigoriev I.V."/>
            <person name="Hibbett D.S."/>
            <person name="Nagy L.G."/>
        </authorList>
    </citation>
    <scope>NUCLEOTIDE SEQUENCE [LARGE SCALE GENOMIC DNA]</scope>
    <source>
        <strain evidence="7 8">SZMC22713</strain>
    </source>
</reference>